<dbReference type="RefSeq" id="WP_345613000.1">
    <property type="nucleotide sequence ID" value="NZ_BAABJO010000053.1"/>
</dbReference>
<dbReference type="Proteomes" id="UP001500804">
    <property type="component" value="Unassembled WGS sequence"/>
</dbReference>
<feature type="domain" description="HTH luxR-type" evidence="4">
    <location>
        <begin position="309"/>
        <end position="336"/>
    </location>
</feature>
<comment type="caution">
    <text evidence="5">The sequence shown here is derived from an EMBL/GenBank/DDBJ whole genome shotgun (WGS) entry which is preliminary data.</text>
</comment>
<protein>
    <submittedName>
        <fullName evidence="5">LuxR C-terminal-related transcriptional regulator</fullName>
    </submittedName>
</protein>
<keyword evidence="6" id="KW-1185">Reference proteome</keyword>
<dbReference type="InterPro" id="IPR029016">
    <property type="entry name" value="GAF-like_dom_sf"/>
</dbReference>
<evidence type="ECO:0000313" key="6">
    <source>
        <dbReference type="Proteomes" id="UP001500804"/>
    </source>
</evidence>
<dbReference type="PANTHER" id="PTHR44688:SF16">
    <property type="entry name" value="DNA-BINDING TRANSCRIPTIONAL ACTIVATOR DEVR_DOSR"/>
    <property type="match status" value="1"/>
</dbReference>
<dbReference type="InterPro" id="IPR000792">
    <property type="entry name" value="Tscrpt_reg_LuxR_C"/>
</dbReference>
<sequence>MARRRNAANGERDVVRACHSGLDIGGVQSQVLRALRRVVPIDAAFFATADPVTLQFTGAVSEEPLVAAAPRFLANELSGADVNTFTSLATSAAHVATLDTATGRSRLDSERYREIMRPVGLGDELRAALVAGSECWGYLCLHRADGPLGFSQREAAVIARLGPHIAHALRLALLGSPGPVPGDSRQPGVLLVTDDLTPVASTPEAEQLLSLLAPGPGGALPIAVHAVVATLSAIERGSAAPSRLPRATVRTRDGAWLDVHASRLRGSAGIDRVTVVLEPARPHTTAAVQLAAYGLTRRENEVATRVLRGESNRAIAGALQITEHTVHDHIKAIFDKAGVRKRGELAGRLLAPPAPD</sequence>
<accession>A0ABP9P6G8</accession>
<dbReference type="Gene3D" id="1.10.10.10">
    <property type="entry name" value="Winged helix-like DNA-binding domain superfamily/Winged helix DNA-binding domain"/>
    <property type="match status" value="1"/>
</dbReference>
<reference evidence="6" key="1">
    <citation type="journal article" date="2019" name="Int. J. Syst. Evol. Microbiol.">
        <title>The Global Catalogue of Microorganisms (GCM) 10K type strain sequencing project: providing services to taxonomists for standard genome sequencing and annotation.</title>
        <authorList>
            <consortium name="The Broad Institute Genomics Platform"/>
            <consortium name="The Broad Institute Genome Sequencing Center for Infectious Disease"/>
            <person name="Wu L."/>
            <person name="Ma J."/>
        </authorList>
    </citation>
    <scope>NUCLEOTIDE SEQUENCE [LARGE SCALE GENOMIC DNA]</scope>
    <source>
        <strain evidence="6">JCM 18302</strain>
    </source>
</reference>
<name>A0ABP9P6G8_9PSEU</name>
<dbReference type="SMART" id="SM00421">
    <property type="entry name" value="HTH_LUXR"/>
    <property type="match status" value="1"/>
</dbReference>
<gene>
    <name evidence="5" type="ORF">GCM10023320_80530</name>
</gene>
<dbReference type="SUPFAM" id="SSF46894">
    <property type="entry name" value="C-terminal effector domain of the bipartite response regulators"/>
    <property type="match status" value="1"/>
</dbReference>
<dbReference type="CDD" id="cd06170">
    <property type="entry name" value="LuxR_C_like"/>
    <property type="match status" value="1"/>
</dbReference>
<keyword evidence="3" id="KW-0804">Transcription</keyword>
<dbReference type="Gene3D" id="3.30.450.40">
    <property type="match status" value="1"/>
</dbReference>
<evidence type="ECO:0000313" key="5">
    <source>
        <dbReference type="EMBL" id="GAA5141456.1"/>
    </source>
</evidence>
<dbReference type="Pfam" id="PF00196">
    <property type="entry name" value="GerE"/>
    <property type="match status" value="1"/>
</dbReference>
<dbReference type="PRINTS" id="PR00038">
    <property type="entry name" value="HTHLUXR"/>
</dbReference>
<dbReference type="PROSITE" id="PS00622">
    <property type="entry name" value="HTH_LUXR_1"/>
    <property type="match status" value="1"/>
</dbReference>
<organism evidence="5 6">
    <name type="scientific">Pseudonocardia adelaidensis</name>
    <dbReference type="NCBI Taxonomy" id="648754"/>
    <lineage>
        <taxon>Bacteria</taxon>
        <taxon>Bacillati</taxon>
        <taxon>Actinomycetota</taxon>
        <taxon>Actinomycetes</taxon>
        <taxon>Pseudonocardiales</taxon>
        <taxon>Pseudonocardiaceae</taxon>
        <taxon>Pseudonocardia</taxon>
    </lineage>
</organism>
<evidence type="ECO:0000256" key="2">
    <source>
        <dbReference type="ARBA" id="ARBA00023125"/>
    </source>
</evidence>
<keyword evidence="2" id="KW-0238">DNA-binding</keyword>
<keyword evidence="1" id="KW-0805">Transcription regulation</keyword>
<evidence type="ECO:0000259" key="4">
    <source>
        <dbReference type="PROSITE" id="PS00622"/>
    </source>
</evidence>
<proteinExistence type="predicted"/>
<dbReference type="EMBL" id="BAABJO010000053">
    <property type="protein sequence ID" value="GAA5141456.1"/>
    <property type="molecule type" value="Genomic_DNA"/>
</dbReference>
<dbReference type="InterPro" id="IPR016032">
    <property type="entry name" value="Sig_transdc_resp-reg_C-effctor"/>
</dbReference>
<evidence type="ECO:0000256" key="1">
    <source>
        <dbReference type="ARBA" id="ARBA00023015"/>
    </source>
</evidence>
<dbReference type="InterPro" id="IPR036388">
    <property type="entry name" value="WH-like_DNA-bd_sf"/>
</dbReference>
<dbReference type="SUPFAM" id="SSF55781">
    <property type="entry name" value="GAF domain-like"/>
    <property type="match status" value="1"/>
</dbReference>
<evidence type="ECO:0000256" key="3">
    <source>
        <dbReference type="ARBA" id="ARBA00023163"/>
    </source>
</evidence>
<dbReference type="PANTHER" id="PTHR44688">
    <property type="entry name" value="DNA-BINDING TRANSCRIPTIONAL ACTIVATOR DEVR_DOSR"/>
    <property type="match status" value="1"/>
</dbReference>